<dbReference type="OrthoDB" id="9784823at2"/>
<dbReference type="PRINTS" id="PR00507">
    <property type="entry name" value="N12N6MTFRASE"/>
</dbReference>
<dbReference type="STRING" id="1045558.SAMN05216175_10573"/>
<keyword evidence="5" id="KW-0680">Restriction system</keyword>
<dbReference type="EMBL" id="FOOU01000005">
    <property type="protein sequence ID" value="SFG30414.1"/>
    <property type="molecule type" value="Genomic_DNA"/>
</dbReference>
<dbReference type="PANTHER" id="PTHR33841:SF1">
    <property type="entry name" value="DNA METHYLTRANSFERASE A"/>
    <property type="match status" value="1"/>
</dbReference>
<dbReference type="GO" id="GO:0008170">
    <property type="term" value="F:N-methyltransferase activity"/>
    <property type="evidence" value="ECO:0007669"/>
    <property type="project" value="InterPro"/>
</dbReference>
<proteinExistence type="inferred from homology"/>
<accession>A0A1I2QQ00</accession>
<gene>
    <name evidence="8" type="ORF">SAMN05216175_10573</name>
</gene>
<dbReference type="Proteomes" id="UP000198623">
    <property type="component" value="Unassembled WGS sequence"/>
</dbReference>
<keyword evidence="3 8" id="KW-0489">Methyltransferase</keyword>
<evidence type="ECO:0000259" key="7">
    <source>
        <dbReference type="Pfam" id="PF02384"/>
    </source>
</evidence>
<dbReference type="RefSeq" id="WP_090726992.1">
    <property type="nucleotide sequence ID" value="NZ_FOOU01000005.1"/>
</dbReference>
<evidence type="ECO:0000256" key="1">
    <source>
        <dbReference type="ARBA" id="ARBA00006594"/>
    </source>
</evidence>
<dbReference type="PANTHER" id="PTHR33841">
    <property type="entry name" value="DNA METHYLTRANSFERASE YEEA-RELATED"/>
    <property type="match status" value="1"/>
</dbReference>
<reference evidence="9" key="1">
    <citation type="submission" date="2016-10" db="EMBL/GenBank/DDBJ databases">
        <authorList>
            <person name="Varghese N."/>
            <person name="Submissions S."/>
        </authorList>
    </citation>
    <scope>NUCLEOTIDE SEQUENCE [LARGE SCALE GENOMIC DNA]</scope>
    <source>
        <strain evidence="9">CGMCC 1.10971</strain>
    </source>
</reference>
<organism evidence="8 9">
    <name type="scientific">Neptunomonas qingdaonensis</name>
    <dbReference type="NCBI Taxonomy" id="1045558"/>
    <lineage>
        <taxon>Bacteria</taxon>
        <taxon>Pseudomonadati</taxon>
        <taxon>Pseudomonadota</taxon>
        <taxon>Gammaproteobacteria</taxon>
        <taxon>Oceanospirillales</taxon>
        <taxon>Oceanospirillaceae</taxon>
        <taxon>Neptunomonas</taxon>
    </lineage>
</organism>
<dbReference type="GO" id="GO:0032259">
    <property type="term" value="P:methylation"/>
    <property type="evidence" value="ECO:0007669"/>
    <property type="project" value="UniProtKB-KW"/>
</dbReference>
<dbReference type="AlphaFoldDB" id="A0A1I2QQ00"/>
<protein>
    <recommendedName>
        <fullName evidence="2">site-specific DNA-methyltransferase (adenine-specific)</fullName>
        <ecNumber evidence="2">2.1.1.72</ecNumber>
    </recommendedName>
</protein>
<evidence type="ECO:0000313" key="8">
    <source>
        <dbReference type="EMBL" id="SFG30414.1"/>
    </source>
</evidence>
<dbReference type="SUPFAM" id="SSF53335">
    <property type="entry name" value="S-adenosyl-L-methionine-dependent methyltransferases"/>
    <property type="match status" value="1"/>
</dbReference>
<evidence type="ECO:0000256" key="4">
    <source>
        <dbReference type="ARBA" id="ARBA00022679"/>
    </source>
</evidence>
<dbReference type="GO" id="GO:0003677">
    <property type="term" value="F:DNA binding"/>
    <property type="evidence" value="ECO:0007669"/>
    <property type="project" value="InterPro"/>
</dbReference>
<name>A0A1I2QQ00_9GAMM</name>
<evidence type="ECO:0000256" key="5">
    <source>
        <dbReference type="ARBA" id="ARBA00022747"/>
    </source>
</evidence>
<feature type="domain" description="DNA methylase adenine-specific" evidence="7">
    <location>
        <begin position="301"/>
        <end position="579"/>
    </location>
</feature>
<dbReference type="Gene3D" id="3.40.50.150">
    <property type="entry name" value="Vaccinia Virus protein VP39"/>
    <property type="match status" value="1"/>
</dbReference>
<comment type="catalytic activity">
    <reaction evidence="6">
        <text>a 2'-deoxyadenosine in DNA + S-adenosyl-L-methionine = an N(6)-methyl-2'-deoxyadenosine in DNA + S-adenosyl-L-homocysteine + H(+)</text>
        <dbReference type="Rhea" id="RHEA:15197"/>
        <dbReference type="Rhea" id="RHEA-COMP:12418"/>
        <dbReference type="Rhea" id="RHEA-COMP:12419"/>
        <dbReference type="ChEBI" id="CHEBI:15378"/>
        <dbReference type="ChEBI" id="CHEBI:57856"/>
        <dbReference type="ChEBI" id="CHEBI:59789"/>
        <dbReference type="ChEBI" id="CHEBI:90615"/>
        <dbReference type="ChEBI" id="CHEBI:90616"/>
        <dbReference type="EC" id="2.1.1.72"/>
    </reaction>
</comment>
<dbReference type="InterPro" id="IPR050953">
    <property type="entry name" value="N4_N6_ade-DNA_methylase"/>
</dbReference>
<sequence length="1027" mass="116486">MGAQRQIEIPSEWIEAFGFENRSAPEVYFPSDAVAGSSHAGAIRDSFEKIGLSALFCVQGVPTFAYLVQDQYDQAEVMQIHAKLWNQGLASALLVITGDTLRFFSLAKLPVRTSDEDFEGSCLIEALKLSEKTLRIKSLISGAETGRLWQEHKEFFKLNERVDYYLLKNLILSHDELVKDLDTDSAQALLMQTMFISYLEDRAIITEKYYQSIFDGKSSSLTDVLSSGKTSNLERLFKVLARDFNGNVFVSPSSFDSKKNKVKVTECHLNILSRFRSGNEDMESGQRSFWGYNFQYIPVELISAVYDRFLGEKESERRDLGAYYTPMFLADTVMAQLWDSISESVKKSGRFLDPACGSGVFLVRSFQLLCEQWKQSRDVQAVQWSNLCLILERVHGWDINGSAVRVAIFSLYIALLEQVSPPDIKKLINKGKMLPDLWGKTLIEQDFFAASSDSAHQYDVIVGNPPWASRRNPNRKSIKWCKDNQCPMPGNEDAWAFTWKSLNHVKKGGLISFLVPAMGFLHNPKSFNARALFVEKAKIARIINFSDLRFQLFGGATSPTALVIFGENTSPSDVYSIEYWTPKADLNLQLKRNITISSRDRVSISSNEIKQDYFSLKSRLWMRPVDQKLYKYLSSFERLGDFIKPFKSSNHAANEKDVGWFIGQGFQPFNDGRSSTIPHISDEVVKYPYLPVQSLEMLYQKSPTLKPWSSTHVRRKGFEASYGQKKILISRGVGTSQMRLKAAYCDSPMVFQHILMAVVFPERESKKAKVLTAYLNSKLALWFAFHGTASFGSGRPEVQQSELLKLPFPSSEALDDSGKEIEKEIVQIIDGFKEKSSKMLSSENEVQHCLEKIDALMYQYFGLSGEEISIVEDTVNYIIPASQPHQNTVPYIWGATNKDNREEYARSLVSELENWLDQSDGITACLLGKSEDFGLLELAIANSNNNEKMGYQEKQLDLKEVIKKLASSANIELPGNFTLIPDFRLFIENRLYLVKPLSRLHWMRSSALEDADAIVMDIQSYLVAEKD</sequence>
<evidence type="ECO:0000256" key="2">
    <source>
        <dbReference type="ARBA" id="ARBA00011900"/>
    </source>
</evidence>
<keyword evidence="4" id="KW-0808">Transferase</keyword>
<keyword evidence="9" id="KW-1185">Reference proteome</keyword>
<dbReference type="GO" id="GO:0009007">
    <property type="term" value="F:site-specific DNA-methyltransferase (adenine-specific) activity"/>
    <property type="evidence" value="ECO:0007669"/>
    <property type="project" value="UniProtKB-EC"/>
</dbReference>
<dbReference type="InterPro" id="IPR029063">
    <property type="entry name" value="SAM-dependent_MTases_sf"/>
</dbReference>
<evidence type="ECO:0000313" key="9">
    <source>
        <dbReference type="Proteomes" id="UP000198623"/>
    </source>
</evidence>
<dbReference type="GO" id="GO:0009307">
    <property type="term" value="P:DNA restriction-modification system"/>
    <property type="evidence" value="ECO:0007669"/>
    <property type="project" value="UniProtKB-KW"/>
</dbReference>
<evidence type="ECO:0000256" key="6">
    <source>
        <dbReference type="ARBA" id="ARBA00047942"/>
    </source>
</evidence>
<evidence type="ECO:0000256" key="3">
    <source>
        <dbReference type="ARBA" id="ARBA00022603"/>
    </source>
</evidence>
<comment type="similarity">
    <text evidence="1">Belongs to the N(4)/N(6)-methyltransferase family.</text>
</comment>
<dbReference type="PROSITE" id="PS00092">
    <property type="entry name" value="N6_MTASE"/>
    <property type="match status" value="1"/>
</dbReference>
<dbReference type="EC" id="2.1.1.72" evidence="2"/>
<dbReference type="InterPro" id="IPR002052">
    <property type="entry name" value="DNA_methylase_N6_adenine_CS"/>
</dbReference>
<dbReference type="InterPro" id="IPR003356">
    <property type="entry name" value="DNA_methylase_A-5"/>
</dbReference>
<dbReference type="Pfam" id="PF02384">
    <property type="entry name" value="N6_Mtase"/>
    <property type="match status" value="1"/>
</dbReference>